<evidence type="ECO:0000256" key="3">
    <source>
        <dbReference type="ARBA" id="ARBA00023125"/>
    </source>
</evidence>
<dbReference type="InterPro" id="IPR036390">
    <property type="entry name" value="WH_DNA-bd_sf"/>
</dbReference>
<dbReference type="GO" id="GO:0043565">
    <property type="term" value="F:sequence-specific DNA binding"/>
    <property type="evidence" value="ECO:0007669"/>
    <property type="project" value="TreeGrafter"/>
</dbReference>
<gene>
    <name evidence="6" type="ORF">C7416_10643</name>
</gene>
<dbReference type="Pfam" id="PF03466">
    <property type="entry name" value="LysR_substrate"/>
    <property type="match status" value="1"/>
</dbReference>
<comment type="similarity">
    <text evidence="1">Belongs to the LysR transcriptional regulatory family.</text>
</comment>
<dbReference type="Gene3D" id="1.10.10.10">
    <property type="entry name" value="Winged helix-like DNA-binding domain superfamily/Winged helix DNA-binding domain"/>
    <property type="match status" value="1"/>
</dbReference>
<evidence type="ECO:0000313" key="7">
    <source>
        <dbReference type="Proteomes" id="UP000249638"/>
    </source>
</evidence>
<dbReference type="InterPro" id="IPR005119">
    <property type="entry name" value="LysR_subst-bd"/>
</dbReference>
<sequence length="304" mass="33214">MSEKVITHRMIEAFRAAIAHGGMSAGADALGMSQPSMSRVIAELQKAVGFPLFLKHGRTVKPTEEALALMTKVQQSFLGLDEIMRFSDQLRKQKMGRLSIATIPSIGHSIMPEAIEHLRGKYPDVFITLSVTSYVEVARAVRNRQADIGFTADILSLGDLETVAEFSADCVCIGTRKWLSPRAAAVELKDLEGKPFVGQTGTFQKRLDALLATTGVQLDITVEASLFHSMSELVLRGMGVSIVDPLTGVLHRQRGGVVLPLRPTLSYTFYATAMSDARLGKPARDLLRYLSTATEKARTHIESE</sequence>
<evidence type="ECO:0000256" key="1">
    <source>
        <dbReference type="ARBA" id="ARBA00009437"/>
    </source>
</evidence>
<dbReference type="SUPFAM" id="SSF53850">
    <property type="entry name" value="Periplasmic binding protein-like II"/>
    <property type="match status" value="1"/>
</dbReference>
<keyword evidence="7" id="KW-1185">Reference proteome</keyword>
<evidence type="ECO:0000256" key="4">
    <source>
        <dbReference type="ARBA" id="ARBA00023163"/>
    </source>
</evidence>
<evidence type="ECO:0000259" key="5">
    <source>
        <dbReference type="PROSITE" id="PS50931"/>
    </source>
</evidence>
<dbReference type="InterPro" id="IPR000847">
    <property type="entry name" value="LysR_HTH_N"/>
</dbReference>
<dbReference type="Proteomes" id="UP000249638">
    <property type="component" value="Unassembled WGS sequence"/>
</dbReference>
<keyword evidence="3 6" id="KW-0238">DNA-binding</keyword>
<dbReference type="Gene3D" id="3.40.190.290">
    <property type="match status" value="1"/>
</dbReference>
<dbReference type="GO" id="GO:0010628">
    <property type="term" value="P:positive regulation of gene expression"/>
    <property type="evidence" value="ECO:0007669"/>
    <property type="project" value="TreeGrafter"/>
</dbReference>
<comment type="caution">
    <text evidence="6">The sequence shown here is derived from an EMBL/GenBank/DDBJ whole genome shotgun (WGS) entry which is preliminary data.</text>
</comment>
<dbReference type="Pfam" id="PF00126">
    <property type="entry name" value="HTH_1"/>
    <property type="match status" value="1"/>
</dbReference>
<organism evidence="6 7">
    <name type="scientific">Cupriavidus phytorum</name>
    <dbReference type="NCBI Taxonomy" id="3024399"/>
    <lineage>
        <taxon>Bacteria</taxon>
        <taxon>Pseudomonadati</taxon>
        <taxon>Pseudomonadota</taxon>
        <taxon>Betaproteobacteria</taxon>
        <taxon>Burkholderiales</taxon>
        <taxon>Burkholderiaceae</taxon>
        <taxon>Cupriavidus</taxon>
    </lineage>
</organism>
<dbReference type="GO" id="GO:0003700">
    <property type="term" value="F:DNA-binding transcription factor activity"/>
    <property type="evidence" value="ECO:0007669"/>
    <property type="project" value="InterPro"/>
</dbReference>
<evidence type="ECO:0000256" key="2">
    <source>
        <dbReference type="ARBA" id="ARBA00023015"/>
    </source>
</evidence>
<protein>
    <submittedName>
        <fullName evidence="6">DNA-binding transcriptional LysR family regulator</fullName>
    </submittedName>
</protein>
<feature type="domain" description="HTH lysR-type" evidence="5">
    <location>
        <begin position="11"/>
        <end position="63"/>
    </location>
</feature>
<dbReference type="PANTHER" id="PTHR30427">
    <property type="entry name" value="TRANSCRIPTIONAL ACTIVATOR PROTEIN LYSR"/>
    <property type="match status" value="1"/>
</dbReference>
<dbReference type="InterPro" id="IPR036388">
    <property type="entry name" value="WH-like_DNA-bd_sf"/>
</dbReference>
<name>A0A2W7NV13_9BURK</name>
<dbReference type="PROSITE" id="PS50931">
    <property type="entry name" value="HTH_LYSR"/>
    <property type="match status" value="1"/>
</dbReference>
<dbReference type="EMBL" id="QKZN01000006">
    <property type="protein sequence ID" value="PZX26757.1"/>
    <property type="molecule type" value="Genomic_DNA"/>
</dbReference>
<keyword evidence="4" id="KW-0804">Transcription</keyword>
<evidence type="ECO:0000313" key="6">
    <source>
        <dbReference type="EMBL" id="PZX26757.1"/>
    </source>
</evidence>
<keyword evidence="2" id="KW-0805">Transcription regulation</keyword>
<accession>A0A2W7NV13</accession>
<dbReference type="SUPFAM" id="SSF46785">
    <property type="entry name" value="Winged helix' DNA-binding domain"/>
    <property type="match status" value="1"/>
</dbReference>
<proteinExistence type="inferred from homology"/>
<reference evidence="6" key="1">
    <citation type="submission" date="2018-06" db="EMBL/GenBank/DDBJ databases">
        <title>Genomic Encyclopedia of Type Strains, Phase IV (KMG-V): Genome sequencing to study the core and pangenomes of soil and plant-associated prokaryotes.</title>
        <authorList>
            <person name="Whitman W."/>
        </authorList>
    </citation>
    <scope>NUCLEOTIDE SEQUENCE [LARGE SCALE GENOMIC DNA]</scope>
    <source>
        <strain evidence="6">MLR2-44</strain>
    </source>
</reference>
<dbReference type="PANTHER" id="PTHR30427:SF1">
    <property type="entry name" value="TRANSCRIPTIONAL ACTIVATOR PROTEIN LYSR"/>
    <property type="match status" value="1"/>
</dbReference>
<dbReference type="AlphaFoldDB" id="A0A2W7NV13"/>